<evidence type="ECO:0000256" key="1">
    <source>
        <dbReference type="SAM" id="MobiDB-lite"/>
    </source>
</evidence>
<protein>
    <submittedName>
        <fullName evidence="2">Uncharacterized protein</fullName>
    </submittedName>
</protein>
<organism evidence="2 3">
    <name type="scientific">Zalerion maritima</name>
    <dbReference type="NCBI Taxonomy" id="339359"/>
    <lineage>
        <taxon>Eukaryota</taxon>
        <taxon>Fungi</taxon>
        <taxon>Dikarya</taxon>
        <taxon>Ascomycota</taxon>
        <taxon>Pezizomycotina</taxon>
        <taxon>Sordariomycetes</taxon>
        <taxon>Lulworthiomycetidae</taxon>
        <taxon>Lulworthiales</taxon>
        <taxon>Lulworthiaceae</taxon>
        <taxon>Zalerion</taxon>
    </lineage>
</organism>
<sequence length="93" mass="10383">MTQFDGTAVLQRRLPDPDADPKATGSEFLAVVAFRNRWYELAAPSLIMSLSRTQEEMFVFLGNTLRSRACQEAAVWYPDPDDAVRSGPTSDKT</sequence>
<comment type="caution">
    <text evidence="2">The sequence shown here is derived from an EMBL/GenBank/DDBJ whole genome shotgun (WGS) entry which is preliminary data.</text>
</comment>
<name>A0AAD5RXC1_9PEZI</name>
<evidence type="ECO:0000313" key="3">
    <source>
        <dbReference type="Proteomes" id="UP001201980"/>
    </source>
</evidence>
<keyword evidence="3" id="KW-1185">Reference proteome</keyword>
<dbReference type="Proteomes" id="UP001201980">
    <property type="component" value="Unassembled WGS sequence"/>
</dbReference>
<evidence type="ECO:0000313" key="2">
    <source>
        <dbReference type="EMBL" id="KAJ2905195.1"/>
    </source>
</evidence>
<dbReference type="EMBL" id="JAKWBI020000036">
    <property type="protein sequence ID" value="KAJ2905195.1"/>
    <property type="molecule type" value="Genomic_DNA"/>
</dbReference>
<dbReference type="AlphaFoldDB" id="A0AAD5RXC1"/>
<gene>
    <name evidence="2" type="ORF">MKZ38_006101</name>
</gene>
<feature type="region of interest" description="Disordered" evidence="1">
    <location>
        <begin position="1"/>
        <end position="23"/>
    </location>
</feature>
<accession>A0AAD5RXC1</accession>
<proteinExistence type="predicted"/>
<reference evidence="2" key="1">
    <citation type="submission" date="2022-07" db="EMBL/GenBank/DDBJ databases">
        <title>Draft genome sequence of Zalerion maritima ATCC 34329, a (micro)plastics degrading marine fungus.</title>
        <authorList>
            <person name="Paco A."/>
            <person name="Goncalves M.F.M."/>
            <person name="Rocha-Santos T.A.P."/>
            <person name="Alves A."/>
        </authorList>
    </citation>
    <scope>NUCLEOTIDE SEQUENCE</scope>
    <source>
        <strain evidence="2">ATCC 34329</strain>
    </source>
</reference>